<evidence type="ECO:0000313" key="2">
    <source>
        <dbReference type="Proteomes" id="UP001202248"/>
    </source>
</evidence>
<dbReference type="Proteomes" id="UP001202248">
    <property type="component" value="Unassembled WGS sequence"/>
</dbReference>
<accession>A0ABS9SKY4</accession>
<dbReference type="EMBL" id="JAKWBL010000002">
    <property type="protein sequence ID" value="MCH5598819.1"/>
    <property type="molecule type" value="Genomic_DNA"/>
</dbReference>
<organism evidence="1 2">
    <name type="scientific">Niabella ginsengisoli</name>
    <dbReference type="NCBI Taxonomy" id="522298"/>
    <lineage>
        <taxon>Bacteria</taxon>
        <taxon>Pseudomonadati</taxon>
        <taxon>Bacteroidota</taxon>
        <taxon>Chitinophagia</taxon>
        <taxon>Chitinophagales</taxon>
        <taxon>Chitinophagaceae</taxon>
        <taxon>Niabella</taxon>
    </lineage>
</organism>
<gene>
    <name evidence="1" type="ORF">MKP09_13350</name>
</gene>
<dbReference type="PANTHER" id="PTHR10357:SF179">
    <property type="entry name" value="NEUTRAL AND BASIC AMINO ACID TRANSPORT PROTEIN RBAT"/>
    <property type="match status" value="1"/>
</dbReference>
<protein>
    <recommendedName>
        <fullName evidence="3">Glycosyl hydrolase family 13 catalytic domain-containing protein</fullName>
    </recommendedName>
</protein>
<evidence type="ECO:0008006" key="3">
    <source>
        <dbReference type="Google" id="ProtNLM"/>
    </source>
</evidence>
<evidence type="ECO:0000313" key="1">
    <source>
        <dbReference type="EMBL" id="MCH5598819.1"/>
    </source>
</evidence>
<proteinExistence type="predicted"/>
<reference evidence="1 2" key="1">
    <citation type="submission" date="2022-02" db="EMBL/GenBank/DDBJ databases">
        <authorList>
            <person name="Min J."/>
        </authorList>
    </citation>
    <scope>NUCLEOTIDE SEQUENCE [LARGE SCALE GENOMIC DNA]</scope>
    <source>
        <strain evidence="1 2">GR10-1</strain>
    </source>
</reference>
<dbReference type="PANTHER" id="PTHR10357">
    <property type="entry name" value="ALPHA-AMYLASE FAMILY MEMBER"/>
    <property type="match status" value="1"/>
</dbReference>
<keyword evidence="2" id="KW-1185">Reference proteome</keyword>
<comment type="caution">
    <text evidence="1">The sequence shown here is derived from an EMBL/GenBank/DDBJ whole genome shotgun (WGS) entry which is preliminary data.</text>
</comment>
<dbReference type="SUPFAM" id="SSF51445">
    <property type="entry name" value="(Trans)glycosidases"/>
    <property type="match status" value="1"/>
</dbReference>
<name>A0ABS9SKY4_9BACT</name>
<dbReference type="RefSeq" id="WP_240830488.1">
    <property type="nucleotide sequence ID" value="NZ_JAKWBL010000002.1"/>
</dbReference>
<dbReference type="Gene3D" id="3.20.20.80">
    <property type="entry name" value="Glycosidases"/>
    <property type="match status" value="1"/>
</dbReference>
<dbReference type="InterPro" id="IPR017853">
    <property type="entry name" value="GH"/>
</dbReference>
<sequence>MRAWFTTNHDENSWNGTEYEKYGDMAKSLAVFSCIWNGIPLIYSGQELPLKHKRLMFFDKDAIPWTGKYALHGFYKTLFNLHANNPALRGGDAAAQTIKLATNADDKVLVYLRKNESDEVLVILNWSARCSIFFNNR</sequence>